<gene>
    <name evidence="1" type="ORF">HNP24_000886</name>
</gene>
<dbReference type="EMBL" id="JACHKS010000001">
    <property type="protein sequence ID" value="MBB6329936.1"/>
    <property type="molecule type" value="Genomic_DNA"/>
</dbReference>
<dbReference type="RefSeq" id="WP_184553270.1">
    <property type="nucleotide sequence ID" value="NZ_JACHKS010000001.1"/>
</dbReference>
<dbReference type="Proteomes" id="UP000587367">
    <property type="component" value="Unassembled WGS sequence"/>
</dbReference>
<name>A0ABR6PW57_9FLAO</name>
<organism evidence="1 2">
    <name type="scientific">Chryseobacterium sediminis</name>
    <dbReference type="NCBI Taxonomy" id="1679494"/>
    <lineage>
        <taxon>Bacteria</taxon>
        <taxon>Pseudomonadati</taxon>
        <taxon>Bacteroidota</taxon>
        <taxon>Flavobacteriia</taxon>
        <taxon>Flavobacteriales</taxon>
        <taxon>Weeksellaceae</taxon>
        <taxon>Chryseobacterium group</taxon>
        <taxon>Chryseobacterium</taxon>
    </lineage>
</organism>
<comment type="caution">
    <text evidence="1">The sequence shown here is derived from an EMBL/GenBank/DDBJ whole genome shotgun (WGS) entry which is preliminary data.</text>
</comment>
<evidence type="ECO:0000313" key="2">
    <source>
        <dbReference type="Proteomes" id="UP000587367"/>
    </source>
</evidence>
<protein>
    <submittedName>
        <fullName evidence="1">Ankyrin repeat protein</fullName>
    </submittedName>
</protein>
<keyword evidence="2" id="KW-1185">Reference proteome</keyword>
<proteinExistence type="predicted"/>
<accession>A0ABR6PW57</accession>
<evidence type="ECO:0000313" key="1">
    <source>
        <dbReference type="EMBL" id="MBB6329936.1"/>
    </source>
</evidence>
<reference evidence="1 2" key="1">
    <citation type="submission" date="2020-08" db="EMBL/GenBank/DDBJ databases">
        <title>Functional genomics of gut bacteria from endangered species of beetles.</title>
        <authorList>
            <person name="Carlos-Shanley C."/>
        </authorList>
    </citation>
    <scope>NUCLEOTIDE SEQUENCE [LARGE SCALE GENOMIC DNA]</scope>
    <source>
        <strain evidence="1 2">S00068</strain>
    </source>
</reference>
<sequence>MNAEKFSDLLLFDKYDEVEAALKQGFDANIPLEQDKSAMEWCSYTNDYRMMYLLWKYGAKSTTPMTEEIIDKFEQGENYSDVKQFYSGDEHESFNPGDYMDLTNSFSVQKLEFHTGTIRLQEESLYKIRIPISKFILDKKIVETAIELDFVPLSESLSYCIGKSVEFPVNPEEGYADGSIYLRSSHNPVDLTRLNFLSSEDGVLMVEASIKFDFEYESIGFKNEGLVAEIALKIC</sequence>